<dbReference type="RefSeq" id="WP_010920755.1">
    <property type="nucleotide sequence ID" value="NC_011916.1"/>
</dbReference>
<keyword evidence="5" id="KW-1185">Reference proteome</keyword>
<dbReference type="Gene3D" id="2.40.128.20">
    <property type="match status" value="1"/>
</dbReference>
<dbReference type="GO" id="GO:0009279">
    <property type="term" value="C:cell outer membrane"/>
    <property type="evidence" value="ECO:0007669"/>
    <property type="project" value="UniProtKB-SubCell"/>
</dbReference>
<dbReference type="HOGENOM" id="CLU_068449_0_2_5"/>
<organism evidence="4 5">
    <name type="scientific">Caulobacter vibrioides (strain NA1000 / CB15N)</name>
    <name type="common">Caulobacter crescentus</name>
    <dbReference type="NCBI Taxonomy" id="565050"/>
    <lineage>
        <taxon>Bacteria</taxon>
        <taxon>Pseudomonadati</taxon>
        <taxon>Pseudomonadota</taxon>
        <taxon>Alphaproteobacteria</taxon>
        <taxon>Caulobacterales</taxon>
        <taxon>Caulobacteraceae</taxon>
        <taxon>Caulobacter</taxon>
    </lineage>
</organism>
<keyword evidence="2" id="KW-0446">Lipid-binding</keyword>
<dbReference type="PIRSF" id="PIRSF036893">
    <property type="entry name" value="Lipocalin_ApoD"/>
    <property type="match status" value="1"/>
</dbReference>
<proteinExistence type="inferred from homology"/>
<evidence type="ECO:0000313" key="5">
    <source>
        <dbReference type="Proteomes" id="UP000001364"/>
    </source>
</evidence>
<keyword evidence="2" id="KW-0472">Membrane</keyword>
<dbReference type="PATRIC" id="fig|565050.3.peg.2939"/>
<accession>A0A0H3CC38</accession>
<dbReference type="InterPro" id="IPR022271">
    <property type="entry name" value="Lipocalin_ApoD"/>
</dbReference>
<keyword evidence="2 4" id="KW-0449">Lipoprotein</keyword>
<dbReference type="KEGG" id="ccs:CCNA_03011"/>
<evidence type="ECO:0000313" key="4">
    <source>
        <dbReference type="EMBL" id="ACL96476.1"/>
    </source>
</evidence>
<dbReference type="InterPro" id="IPR012674">
    <property type="entry name" value="Calycin"/>
</dbReference>
<dbReference type="GeneID" id="7333300"/>
<dbReference type="Proteomes" id="UP000001364">
    <property type="component" value="Chromosome"/>
</dbReference>
<dbReference type="SUPFAM" id="SSF50814">
    <property type="entry name" value="Lipocalins"/>
    <property type="match status" value="1"/>
</dbReference>
<comment type="subunit">
    <text evidence="2">Homodimer.</text>
</comment>
<evidence type="ECO:0000256" key="2">
    <source>
        <dbReference type="PIRNR" id="PIRNR036893"/>
    </source>
</evidence>
<name>A0A0H3CC38_CAUVN</name>
<evidence type="ECO:0000256" key="1">
    <source>
        <dbReference type="ARBA" id="ARBA00006889"/>
    </source>
</evidence>
<keyword evidence="2" id="KW-0998">Cell outer membrane</keyword>
<feature type="domain" description="Lipocalin/cytosolic fatty-acid binding" evidence="3">
    <location>
        <begin position="27"/>
        <end position="156"/>
    </location>
</feature>
<dbReference type="Pfam" id="PF08212">
    <property type="entry name" value="Lipocalin_2"/>
    <property type="match status" value="1"/>
</dbReference>
<sequence>MLNTAIALFALAQAAAVQPQTPLIDPARHYSGVWMEVGRTPMRITKGCVAATTVYNRVDERRIAVEDDCRQGGVEGKRRAIKGDGVIEDPGVNRRLKVSYLPFVTWRYEVLDQDPAGAWFISASPDRRKVFLYTRAPASPELLKTMTERARALGYAGEIEYPAPPPVGR</sequence>
<gene>
    <name evidence="4" type="ordered locus">CCNA_03011</name>
</gene>
<comment type="similarity">
    <text evidence="1 2">Belongs to the calycin superfamily. Lipocalin family.</text>
</comment>
<comment type="function">
    <text evidence="2">Involved in the storage or transport of lipids necessary for membrane maintenance under stressful conditions. Displays a binding preference for lysophospholipids.</text>
</comment>
<dbReference type="EMBL" id="CP001340">
    <property type="protein sequence ID" value="ACL96476.1"/>
    <property type="molecule type" value="Genomic_DNA"/>
</dbReference>
<reference evidence="4 5" key="1">
    <citation type="journal article" date="2010" name="J. Bacteriol.">
        <title>The genetic basis of laboratory adaptation in Caulobacter crescentus.</title>
        <authorList>
            <person name="Marks M.E."/>
            <person name="Castro-Rojas C.M."/>
            <person name="Teiling C."/>
            <person name="Du L."/>
            <person name="Kapatral V."/>
            <person name="Walunas T.L."/>
            <person name="Crosson S."/>
        </authorList>
    </citation>
    <scope>NUCLEOTIDE SEQUENCE [LARGE SCALE GENOMIC DNA]</scope>
    <source>
        <strain evidence="5">NA1000 / CB15N</strain>
    </source>
</reference>
<dbReference type="AlphaFoldDB" id="A0A0H3CC38"/>
<evidence type="ECO:0000259" key="3">
    <source>
        <dbReference type="Pfam" id="PF08212"/>
    </source>
</evidence>
<protein>
    <recommendedName>
        <fullName evidence="2">Outer membrane lipoprotein Blc</fullName>
    </recommendedName>
</protein>
<dbReference type="RefSeq" id="YP_002518384.1">
    <property type="nucleotide sequence ID" value="NC_011916.1"/>
</dbReference>
<dbReference type="InterPro" id="IPR047202">
    <property type="entry name" value="Lipocalin_Blc-like_dom"/>
</dbReference>
<dbReference type="GO" id="GO:0008289">
    <property type="term" value="F:lipid binding"/>
    <property type="evidence" value="ECO:0007669"/>
    <property type="project" value="UniProtKB-UniRule"/>
</dbReference>
<dbReference type="InterPro" id="IPR000566">
    <property type="entry name" value="Lipocln_cytosolic_FA-bd_dom"/>
</dbReference>
<dbReference type="CDD" id="cd19438">
    <property type="entry name" value="lipocalin_Blc-like"/>
    <property type="match status" value="1"/>
</dbReference>
<dbReference type="OrthoDB" id="594739at2"/>
<comment type="subcellular location">
    <subcellularLocation>
        <location evidence="2">Cell outer membrane</location>
    </subcellularLocation>
</comment>
<dbReference type="SMR" id="A0A0H3CC38"/>
<dbReference type="PhylomeDB" id="A0A0H3CC38"/>